<proteinExistence type="inferred from homology"/>
<dbReference type="GO" id="GO:0005886">
    <property type="term" value="C:plasma membrane"/>
    <property type="evidence" value="ECO:0007669"/>
    <property type="project" value="UniProtKB-SubCell"/>
</dbReference>
<dbReference type="Gene3D" id="3.30.200.20">
    <property type="entry name" value="Phosphorylase Kinase, domain 1"/>
    <property type="match status" value="2"/>
</dbReference>
<keyword evidence="10 15" id="KW-0067">ATP-binding</keyword>
<keyword evidence="13" id="KW-0675">Receptor</keyword>
<evidence type="ECO:0000256" key="12">
    <source>
        <dbReference type="ARBA" id="ARBA00023136"/>
    </source>
</evidence>
<keyword evidence="9" id="KW-0418">Kinase</keyword>
<keyword evidence="6" id="KW-0812">Transmembrane</keyword>
<feature type="domain" description="Protein kinase" evidence="16">
    <location>
        <begin position="37"/>
        <end position="309"/>
    </location>
</feature>
<dbReference type="PROSITE" id="PS00107">
    <property type="entry name" value="PROTEIN_KINASE_ATP"/>
    <property type="match status" value="2"/>
</dbReference>
<evidence type="ECO:0000256" key="14">
    <source>
        <dbReference type="ARBA" id="ARBA00023180"/>
    </source>
</evidence>
<comment type="similarity">
    <text evidence="2">In the N-terminal section; belongs to the leguminous lectin family.</text>
</comment>
<reference evidence="18 19" key="1">
    <citation type="submission" date="2018-04" db="EMBL/GenBank/DDBJ databases">
        <title>WGS assembly of Panicum hallii var. hallii HAL2.</title>
        <authorList>
            <person name="Lovell J."/>
            <person name="Jenkins J."/>
            <person name="Lowry D."/>
            <person name="Mamidi S."/>
            <person name="Sreedasyam A."/>
            <person name="Weng X."/>
            <person name="Barry K."/>
            <person name="Bonette J."/>
            <person name="Campitelli B."/>
            <person name="Daum C."/>
            <person name="Gordon S."/>
            <person name="Gould B."/>
            <person name="Lipzen A."/>
            <person name="MacQueen A."/>
            <person name="Palacio-Mejia J."/>
            <person name="Plott C."/>
            <person name="Shakirov E."/>
            <person name="Shu S."/>
            <person name="Yoshinaga Y."/>
            <person name="Zane M."/>
            <person name="Rokhsar D."/>
            <person name="Grimwood J."/>
            <person name="Schmutz J."/>
            <person name="Juenger T."/>
        </authorList>
    </citation>
    <scope>NUCLEOTIDE SEQUENCE [LARGE SCALE GENOMIC DNA]</scope>
    <source>
        <strain evidence="19">cv. HAL2</strain>
    </source>
</reference>
<evidence type="ECO:0000256" key="10">
    <source>
        <dbReference type="ARBA" id="ARBA00022840"/>
    </source>
</evidence>
<comment type="similarity">
    <text evidence="3">In the C-terminal section; belongs to the protein kinase superfamily. Ser/Thr protein kinase family.</text>
</comment>
<dbReference type="FunFam" id="1.10.510.10:FF:000870">
    <property type="entry name" value="OSJNBa0016N04.16-like protein"/>
    <property type="match status" value="1"/>
</dbReference>
<dbReference type="EMBL" id="CM009756">
    <property type="protein sequence ID" value="PUZ44339.1"/>
    <property type="molecule type" value="Genomic_DNA"/>
</dbReference>
<keyword evidence="12" id="KW-0472">Membrane</keyword>
<evidence type="ECO:0000259" key="17">
    <source>
        <dbReference type="PROSITE" id="PS50202"/>
    </source>
</evidence>
<dbReference type="InterPro" id="IPR000535">
    <property type="entry name" value="MSP_dom"/>
</dbReference>
<dbReference type="STRING" id="1504633.A0A2T7CLW5"/>
<dbReference type="InterPro" id="IPR013783">
    <property type="entry name" value="Ig-like_fold"/>
</dbReference>
<name>A0A2T7CLW5_9POAL</name>
<evidence type="ECO:0000256" key="15">
    <source>
        <dbReference type="PROSITE-ProRule" id="PRU10141"/>
    </source>
</evidence>
<dbReference type="AlphaFoldDB" id="A0A2T7CLW5"/>
<keyword evidence="19" id="KW-1185">Reference proteome</keyword>
<organism evidence="18 19">
    <name type="scientific">Panicum hallii var. hallii</name>
    <dbReference type="NCBI Taxonomy" id="1504633"/>
    <lineage>
        <taxon>Eukaryota</taxon>
        <taxon>Viridiplantae</taxon>
        <taxon>Streptophyta</taxon>
        <taxon>Embryophyta</taxon>
        <taxon>Tracheophyta</taxon>
        <taxon>Spermatophyta</taxon>
        <taxon>Magnoliopsida</taxon>
        <taxon>Liliopsida</taxon>
        <taxon>Poales</taxon>
        <taxon>Poaceae</taxon>
        <taxon>PACMAD clade</taxon>
        <taxon>Panicoideae</taxon>
        <taxon>Panicodae</taxon>
        <taxon>Paniceae</taxon>
        <taxon>Panicinae</taxon>
        <taxon>Panicum</taxon>
        <taxon>Panicum sect. Panicum</taxon>
    </lineage>
</organism>
<comment type="subcellular location">
    <subcellularLocation>
        <location evidence="1">Cell membrane</location>
        <topology evidence="1">Single-pass type I membrane protein</topology>
    </subcellularLocation>
</comment>
<evidence type="ECO:0000256" key="13">
    <source>
        <dbReference type="ARBA" id="ARBA00023170"/>
    </source>
</evidence>
<dbReference type="Gene3D" id="2.60.40.10">
    <property type="entry name" value="Immunoglobulins"/>
    <property type="match status" value="1"/>
</dbReference>
<evidence type="ECO:0000256" key="1">
    <source>
        <dbReference type="ARBA" id="ARBA00004251"/>
    </source>
</evidence>
<evidence type="ECO:0000259" key="16">
    <source>
        <dbReference type="PROSITE" id="PS50011"/>
    </source>
</evidence>
<feature type="binding site" evidence="15">
    <location>
        <position position="65"/>
    </location>
    <ligand>
        <name>ATP</name>
        <dbReference type="ChEBI" id="CHEBI:30616"/>
    </ligand>
</feature>
<evidence type="ECO:0000313" key="19">
    <source>
        <dbReference type="Proteomes" id="UP000244336"/>
    </source>
</evidence>
<keyword evidence="4" id="KW-1003">Cell membrane</keyword>
<dbReference type="PROSITE" id="PS50202">
    <property type="entry name" value="MSP"/>
    <property type="match status" value="1"/>
</dbReference>
<dbReference type="Gene3D" id="1.10.510.10">
    <property type="entry name" value="Transferase(Phosphotransferase) domain 1"/>
    <property type="match status" value="2"/>
</dbReference>
<dbReference type="InterPro" id="IPR017441">
    <property type="entry name" value="Protein_kinase_ATP_BS"/>
</dbReference>
<dbReference type="Proteomes" id="UP000244336">
    <property type="component" value="Chromosome 8"/>
</dbReference>
<dbReference type="SUPFAM" id="SSF49354">
    <property type="entry name" value="PapD-like"/>
    <property type="match status" value="1"/>
</dbReference>
<sequence>MDHEAFKLDHLERMLFDETAQPANLPLSLLEAITKNFSDDQEIGRGGYAVVYKGLLRNGTVAVKKLSVSVGFDDQKFIQEIDCLMKVKHKNIVRFLGYCADTQSKFFSYNGRNVFADYPQRFLCFEYVSGGSLYNYITDVSTGLEWRKRYSIIRGVCEGLHYLHERRIVHLDLKPSNILLDNNMVPKISDFGYSRFFHENQTQEITQTLVGSIGYLAPEFFNGVITFKIDIYALGVIIAEILTGKKGYSSAVNVLECWRNRSMKSGEDTPLEQIRVCAEICIRCLESNPQKRPEIRHIIEALNETESVMPDRQSIAEMHNDTESMDESTEAGTMSTLLHAEKTPKGLQQEDTPMMSGVESNQIMELNILERIVAGSEEPGHLDLPLLQRATENFSEKRKIGVGGWGEVYKGILRNGFVAVKRLFKSRVIEDKMFYREVESLITVRHQNIVRFLGYCSFTGEHVVSFEGGNLVLNIQERLLCFEYMSNGSLDSHLTDELRGLEWHTRYEIIVGICKGLLHLHKEKHIIHMDLKPANILLDDQMVPKITDFGISRLDRNSRAKTTSLLISLGYSAPEYFLEGKSSSKSDIYSLGVIIIEVVTGSKQKMPNVTKVLRRWWYRWNRSAKHTPLGYQQVSKCLELADRCTQVDPKGRPDISNIIDELNLIDSMEDQFQVIPCLEGMLGIDPLEIHISFELDRQIWKSSIEMTNDTDDCLAFVTKASLQCLHIEPDKSMVPPGSKCSVTITVMQAQVMALPNNHYREEITVLSTRVDGGLSAGDITEHMFSDRDGKVVDEVNVIVVFGTPPLAEDF</sequence>
<keyword evidence="7" id="KW-0732">Signal</keyword>
<dbReference type="GO" id="GO:0004672">
    <property type="term" value="F:protein kinase activity"/>
    <property type="evidence" value="ECO:0007669"/>
    <property type="project" value="InterPro"/>
</dbReference>
<dbReference type="PROSITE" id="PS00108">
    <property type="entry name" value="PROTEIN_KINASE_ST"/>
    <property type="match status" value="2"/>
</dbReference>
<dbReference type="PANTHER" id="PTHR45707">
    <property type="entry name" value="C2 CALCIUM/LIPID-BINDING PLANT PHOSPHORIBOSYLTRANSFERASE FAMILY PROTEIN"/>
    <property type="match status" value="1"/>
</dbReference>
<dbReference type="InterPro" id="IPR008962">
    <property type="entry name" value="PapD-like_sf"/>
</dbReference>
<dbReference type="InterPro" id="IPR008271">
    <property type="entry name" value="Ser/Thr_kinase_AS"/>
</dbReference>
<dbReference type="FunFam" id="1.10.510.10:FF:000240">
    <property type="entry name" value="Lectin-domain containing receptor kinase A4.3"/>
    <property type="match status" value="1"/>
</dbReference>
<dbReference type="PANTHER" id="PTHR45707:SF80">
    <property type="entry name" value="PROTEIN KINASE DOMAIN-CONTAINING PROTEIN"/>
    <property type="match status" value="1"/>
</dbReference>
<gene>
    <name evidence="18" type="ORF">GQ55_8G079200</name>
</gene>
<feature type="binding site" evidence="15">
    <location>
        <position position="421"/>
    </location>
    <ligand>
        <name>ATP</name>
        <dbReference type="ChEBI" id="CHEBI:30616"/>
    </ligand>
</feature>
<evidence type="ECO:0000256" key="7">
    <source>
        <dbReference type="ARBA" id="ARBA00022729"/>
    </source>
</evidence>
<keyword evidence="8 15" id="KW-0547">Nucleotide-binding</keyword>
<evidence type="ECO:0000256" key="4">
    <source>
        <dbReference type="ARBA" id="ARBA00022475"/>
    </source>
</evidence>
<evidence type="ECO:0000256" key="3">
    <source>
        <dbReference type="ARBA" id="ARBA00010217"/>
    </source>
</evidence>
<dbReference type="GO" id="GO:0005524">
    <property type="term" value="F:ATP binding"/>
    <property type="evidence" value="ECO:0007669"/>
    <property type="project" value="UniProtKB-UniRule"/>
</dbReference>
<keyword evidence="14" id="KW-0325">Glycoprotein</keyword>
<evidence type="ECO:0000256" key="8">
    <source>
        <dbReference type="ARBA" id="ARBA00022741"/>
    </source>
</evidence>
<evidence type="ECO:0000256" key="11">
    <source>
        <dbReference type="ARBA" id="ARBA00022989"/>
    </source>
</evidence>
<dbReference type="SMART" id="SM00220">
    <property type="entry name" value="S_TKc"/>
    <property type="match status" value="2"/>
</dbReference>
<dbReference type="Gramene" id="PUZ44339">
    <property type="protein sequence ID" value="PUZ44339"/>
    <property type="gene ID" value="GQ55_8G079200"/>
</dbReference>
<protein>
    <recommendedName>
        <fullName evidence="20">Protein kinase domain-containing protein</fullName>
    </recommendedName>
</protein>
<accession>A0A2T7CLW5</accession>
<dbReference type="OrthoDB" id="633211at2759"/>
<dbReference type="PROSITE" id="PS50011">
    <property type="entry name" value="PROTEIN_KINASE_DOM"/>
    <property type="match status" value="2"/>
</dbReference>
<dbReference type="GO" id="GO:0002229">
    <property type="term" value="P:defense response to oomycetes"/>
    <property type="evidence" value="ECO:0007669"/>
    <property type="project" value="UniProtKB-ARBA"/>
</dbReference>
<evidence type="ECO:0008006" key="20">
    <source>
        <dbReference type="Google" id="ProtNLM"/>
    </source>
</evidence>
<feature type="domain" description="MSP" evidence="17">
    <location>
        <begin position="681"/>
        <end position="802"/>
    </location>
</feature>
<dbReference type="Pfam" id="PF00069">
    <property type="entry name" value="Pkinase"/>
    <property type="match status" value="2"/>
</dbReference>
<evidence type="ECO:0000256" key="6">
    <source>
        <dbReference type="ARBA" id="ARBA00022692"/>
    </source>
</evidence>
<keyword evidence="11" id="KW-1133">Transmembrane helix</keyword>
<evidence type="ECO:0000313" key="18">
    <source>
        <dbReference type="EMBL" id="PUZ44339.1"/>
    </source>
</evidence>
<evidence type="ECO:0000256" key="5">
    <source>
        <dbReference type="ARBA" id="ARBA00022679"/>
    </source>
</evidence>
<dbReference type="FunFam" id="3.30.200.20:FF:000465">
    <property type="entry name" value="Cysteine-rich receptor-like protein kinase 6"/>
    <property type="match status" value="1"/>
</dbReference>
<dbReference type="SUPFAM" id="SSF56112">
    <property type="entry name" value="Protein kinase-like (PK-like)"/>
    <property type="match status" value="2"/>
</dbReference>
<evidence type="ECO:0000256" key="9">
    <source>
        <dbReference type="ARBA" id="ARBA00022777"/>
    </source>
</evidence>
<keyword evidence="5" id="KW-0808">Transferase</keyword>
<dbReference type="InterPro" id="IPR000719">
    <property type="entry name" value="Prot_kinase_dom"/>
</dbReference>
<dbReference type="InterPro" id="IPR011009">
    <property type="entry name" value="Kinase-like_dom_sf"/>
</dbReference>
<feature type="domain" description="Protein kinase" evidence="16">
    <location>
        <begin position="394"/>
        <end position="664"/>
    </location>
</feature>
<evidence type="ECO:0000256" key="2">
    <source>
        <dbReference type="ARBA" id="ARBA00008536"/>
    </source>
</evidence>